<keyword evidence="1" id="KW-0472">Membrane</keyword>
<gene>
    <name evidence="2" type="ORF">TorRG33x02_151780</name>
</gene>
<dbReference type="Proteomes" id="UP000237000">
    <property type="component" value="Unassembled WGS sequence"/>
</dbReference>
<keyword evidence="1" id="KW-0812">Transmembrane</keyword>
<accession>A0A2P5ETS7</accession>
<keyword evidence="3" id="KW-1185">Reference proteome</keyword>
<sequence length="79" mass="8781">MAPRKAALAMILIGVMVIFASMDVGEAMRYRIMEPCFGTCVKECMGVPNESMLGFCQNQCKPLCSEIECIFCWSSLDMV</sequence>
<dbReference type="OrthoDB" id="1468550at2759"/>
<comment type="caution">
    <text evidence="2">The sequence shown here is derived from an EMBL/GenBank/DDBJ whole genome shotgun (WGS) entry which is preliminary data.</text>
</comment>
<keyword evidence="1" id="KW-1133">Transmembrane helix</keyword>
<evidence type="ECO:0000256" key="1">
    <source>
        <dbReference type="SAM" id="Phobius"/>
    </source>
</evidence>
<reference evidence="3" key="1">
    <citation type="submission" date="2016-06" db="EMBL/GenBank/DDBJ databases">
        <title>Parallel loss of symbiosis genes in relatives of nitrogen-fixing non-legume Parasponia.</title>
        <authorList>
            <person name="Van Velzen R."/>
            <person name="Holmer R."/>
            <person name="Bu F."/>
            <person name="Rutten L."/>
            <person name="Van Zeijl A."/>
            <person name="Liu W."/>
            <person name="Santuari L."/>
            <person name="Cao Q."/>
            <person name="Sharma T."/>
            <person name="Shen D."/>
            <person name="Roswanjaya Y."/>
            <person name="Wardhani T."/>
            <person name="Kalhor M.S."/>
            <person name="Jansen J."/>
            <person name="Van den Hoogen J."/>
            <person name="Gungor B."/>
            <person name="Hartog M."/>
            <person name="Hontelez J."/>
            <person name="Verver J."/>
            <person name="Yang W.-C."/>
            <person name="Schijlen E."/>
            <person name="Repin R."/>
            <person name="Schilthuizen M."/>
            <person name="Schranz E."/>
            <person name="Heidstra R."/>
            <person name="Miyata K."/>
            <person name="Fedorova E."/>
            <person name="Kohlen W."/>
            <person name="Bisseling T."/>
            <person name="Smit S."/>
            <person name="Geurts R."/>
        </authorList>
    </citation>
    <scope>NUCLEOTIDE SEQUENCE [LARGE SCALE GENOMIC DNA]</scope>
    <source>
        <strain evidence="3">cv. RG33-2</strain>
    </source>
</reference>
<dbReference type="InParanoid" id="A0A2P5ETS7"/>
<dbReference type="AlphaFoldDB" id="A0A2P5ETS7"/>
<protein>
    <submittedName>
        <fullName evidence="2">Uncharacterized protein</fullName>
    </submittedName>
</protein>
<name>A0A2P5ETS7_TREOI</name>
<proteinExistence type="predicted"/>
<evidence type="ECO:0000313" key="3">
    <source>
        <dbReference type="Proteomes" id="UP000237000"/>
    </source>
</evidence>
<organism evidence="2 3">
    <name type="scientific">Trema orientale</name>
    <name type="common">Charcoal tree</name>
    <name type="synonym">Celtis orientalis</name>
    <dbReference type="NCBI Taxonomy" id="63057"/>
    <lineage>
        <taxon>Eukaryota</taxon>
        <taxon>Viridiplantae</taxon>
        <taxon>Streptophyta</taxon>
        <taxon>Embryophyta</taxon>
        <taxon>Tracheophyta</taxon>
        <taxon>Spermatophyta</taxon>
        <taxon>Magnoliopsida</taxon>
        <taxon>eudicotyledons</taxon>
        <taxon>Gunneridae</taxon>
        <taxon>Pentapetalae</taxon>
        <taxon>rosids</taxon>
        <taxon>fabids</taxon>
        <taxon>Rosales</taxon>
        <taxon>Cannabaceae</taxon>
        <taxon>Trema</taxon>
    </lineage>
</organism>
<feature type="transmembrane region" description="Helical" evidence="1">
    <location>
        <begin position="6"/>
        <end position="25"/>
    </location>
</feature>
<evidence type="ECO:0000313" key="2">
    <source>
        <dbReference type="EMBL" id="PON88949.1"/>
    </source>
</evidence>
<dbReference type="EMBL" id="JXTC01000099">
    <property type="protein sequence ID" value="PON88949.1"/>
    <property type="molecule type" value="Genomic_DNA"/>
</dbReference>